<dbReference type="AlphaFoldDB" id="A0A4C1U4G9"/>
<name>A0A4C1U4G9_EUMVA</name>
<feature type="compositionally biased region" description="Polar residues" evidence="1">
    <location>
        <begin position="19"/>
        <end position="30"/>
    </location>
</feature>
<protein>
    <submittedName>
        <fullName evidence="2">Uncharacterized protein</fullName>
    </submittedName>
</protein>
<comment type="caution">
    <text evidence="2">The sequence shown here is derived from an EMBL/GenBank/DDBJ whole genome shotgun (WGS) entry which is preliminary data.</text>
</comment>
<feature type="compositionally biased region" description="Basic residues" evidence="1">
    <location>
        <begin position="1"/>
        <end position="13"/>
    </location>
</feature>
<dbReference type="EMBL" id="BGZK01000125">
    <property type="protein sequence ID" value="GBP21140.1"/>
    <property type="molecule type" value="Genomic_DNA"/>
</dbReference>
<accession>A0A4C1U4G9</accession>
<evidence type="ECO:0000313" key="2">
    <source>
        <dbReference type="EMBL" id="GBP21140.1"/>
    </source>
</evidence>
<gene>
    <name evidence="2" type="ORF">EVAR_11171_1</name>
</gene>
<feature type="region of interest" description="Disordered" evidence="1">
    <location>
        <begin position="1"/>
        <end position="38"/>
    </location>
</feature>
<reference evidence="2 3" key="1">
    <citation type="journal article" date="2019" name="Commun. Biol.">
        <title>The bagworm genome reveals a unique fibroin gene that provides high tensile strength.</title>
        <authorList>
            <person name="Kono N."/>
            <person name="Nakamura H."/>
            <person name="Ohtoshi R."/>
            <person name="Tomita M."/>
            <person name="Numata K."/>
            <person name="Arakawa K."/>
        </authorList>
    </citation>
    <scope>NUCLEOTIDE SEQUENCE [LARGE SCALE GENOMIC DNA]</scope>
</reference>
<keyword evidence="3" id="KW-1185">Reference proteome</keyword>
<sequence length="76" mass="8673">MTQLRAAHRRRRGAGAACSQGSSDIASPTLSRRHRRPRLKLAPRLDVVKRFSRISFDDTSSEHYCYGPFRNDSEVL</sequence>
<dbReference type="Proteomes" id="UP000299102">
    <property type="component" value="Unassembled WGS sequence"/>
</dbReference>
<evidence type="ECO:0000256" key="1">
    <source>
        <dbReference type="SAM" id="MobiDB-lite"/>
    </source>
</evidence>
<evidence type="ECO:0000313" key="3">
    <source>
        <dbReference type="Proteomes" id="UP000299102"/>
    </source>
</evidence>
<proteinExistence type="predicted"/>
<organism evidence="2 3">
    <name type="scientific">Eumeta variegata</name>
    <name type="common">Bagworm moth</name>
    <name type="synonym">Eumeta japonica</name>
    <dbReference type="NCBI Taxonomy" id="151549"/>
    <lineage>
        <taxon>Eukaryota</taxon>
        <taxon>Metazoa</taxon>
        <taxon>Ecdysozoa</taxon>
        <taxon>Arthropoda</taxon>
        <taxon>Hexapoda</taxon>
        <taxon>Insecta</taxon>
        <taxon>Pterygota</taxon>
        <taxon>Neoptera</taxon>
        <taxon>Endopterygota</taxon>
        <taxon>Lepidoptera</taxon>
        <taxon>Glossata</taxon>
        <taxon>Ditrysia</taxon>
        <taxon>Tineoidea</taxon>
        <taxon>Psychidae</taxon>
        <taxon>Oiketicinae</taxon>
        <taxon>Eumeta</taxon>
    </lineage>
</organism>